<dbReference type="SUPFAM" id="SSF103515">
    <property type="entry name" value="Autotransporter"/>
    <property type="match status" value="1"/>
</dbReference>
<evidence type="ECO:0000313" key="1">
    <source>
        <dbReference type="EMBL" id="AWI34238.1"/>
    </source>
</evidence>
<dbReference type="InterPro" id="IPR036709">
    <property type="entry name" value="Autotransporte_beta_dom_sf"/>
</dbReference>
<reference evidence="1 2" key="1">
    <citation type="submission" date="2017-06" db="EMBL/GenBank/DDBJ databases">
        <title>Complete genome of Helicobacter apodemus.</title>
        <authorList>
            <person name="Cho S."/>
        </authorList>
    </citation>
    <scope>NUCLEOTIDE SEQUENCE [LARGE SCALE GENOMIC DNA]</scope>
    <source>
        <strain evidence="2">SNUVETPUB-15-01</strain>
    </source>
</reference>
<name>A0A2U8FDY5_9HELI</name>
<dbReference type="RefSeq" id="WP_108911068.1">
    <property type="nucleotide sequence ID" value="NZ_CP021886.1"/>
</dbReference>
<gene>
    <name evidence="1" type="ORF">CDV25_05280</name>
</gene>
<dbReference type="OrthoDB" id="5354756at2"/>
<sequence>MNPNALESKSNVKSKALKFNSFDSNLKNPKCLNYSLLPSSTLFLSLSVISVLNTTPLSAAQSWTTQGTSISINNTGTIDTIDTNSTGSVIANTGTTYNDLVIDNGVTLQNTNNRTNQFNAIDINKGATIGSIHNKGTISATGTMNNIGYGMYIQSGSKVGTFINEGSINTKNFAIQLKQGTIDNFQNKGTITSAETKNSYGVVLHVSKIETFSNSGSIITKGTLSKDAVFVNTATIETFSNSGSIKSEGNNSVGINILVGSSISNFENKGTIEGQGDSIWLQTSTIKTFVNNTQGILKGKAGIHIWGSTIENLTNKGTIESTGTNTSVSELVWNGGIVATAYDHTQPHIKTLTNEGVIKAKNNGIFYETGAKIETFINKGTIEAEQYGIYIKKSYYQLNDGEIGKIILEDGSVTEGKAGGISLDIDDGTGKKTTIAGIEVKKGATLKSENAAIAVAPNNHITGDINIAGKIEAKTGISNAGIISANISSSSDSPLMIANTGNANITGNISSSGSGGLNLSNSGSGNIGGNIIASGSGKVSIENKGTATIAGSISASDSVALSITNSDDAKINKGITLSGDAQLSISNTGSIGKNDKGENITNNSSGRVTIKDWVITNTGGKLDTLTIAGSNTNGVKIDKIIIEQGGLDLNQLDNLSNVVSGIPTKNISSIVTNGSGDLSLSYDPISGLLSSSVDLNAGIAGATYRNLMNNAIRRSAFIDSVVGNSMKSLSNMFNTPSASVVSSFEDRDIYYADLSSLVSSDILFSSKESKKHSLFFLPYHSYQKTELSLGEYSKGNINGIITGYSTKINNALHGIYIGYEKINMQSRYFDINNKAYYTGLKYFNNFYALDENKEIYIKLDSKFTFINNDLTKKISDNLAKANPKTYGYAATASIGINFIQGDNVFSPEISAAYEGGYTQSYSMEDIQGSATVKGGERYYVNKLNLFSAKTGFSWYRDWHPHFKTLAEGGVKININPLTTSSARFGTIYAKDSYLLPRVSEFIGASFIIPLNSAFYLSLNYTGNFDKNGVMHTGYTKFNYMW</sequence>
<evidence type="ECO:0008006" key="3">
    <source>
        <dbReference type="Google" id="ProtNLM"/>
    </source>
</evidence>
<accession>A0A2U8FDY5</accession>
<dbReference type="KEGG" id="had:CDV25_05280"/>
<dbReference type="AlphaFoldDB" id="A0A2U8FDY5"/>
<organism evidence="1 2">
    <name type="scientific">Helicobacter apodemus</name>
    <dbReference type="NCBI Taxonomy" id="135569"/>
    <lineage>
        <taxon>Bacteria</taxon>
        <taxon>Pseudomonadati</taxon>
        <taxon>Campylobacterota</taxon>
        <taxon>Epsilonproteobacteria</taxon>
        <taxon>Campylobacterales</taxon>
        <taxon>Helicobacteraceae</taxon>
        <taxon>Helicobacter</taxon>
    </lineage>
</organism>
<evidence type="ECO:0000313" key="2">
    <source>
        <dbReference type="Proteomes" id="UP000244890"/>
    </source>
</evidence>
<dbReference type="EMBL" id="CP021886">
    <property type="protein sequence ID" value="AWI34238.1"/>
    <property type="molecule type" value="Genomic_DNA"/>
</dbReference>
<dbReference type="Proteomes" id="UP000244890">
    <property type="component" value="Chromosome"/>
</dbReference>
<proteinExistence type="predicted"/>
<protein>
    <recommendedName>
        <fullName evidence="3">Autotransporter domain-containing protein</fullName>
    </recommendedName>
</protein>